<dbReference type="Proteomes" id="UP001519295">
    <property type="component" value="Unassembled WGS sequence"/>
</dbReference>
<organism evidence="5 6">
    <name type="scientific">Pseudonocardia parietis</name>
    <dbReference type="NCBI Taxonomy" id="570936"/>
    <lineage>
        <taxon>Bacteria</taxon>
        <taxon>Bacillati</taxon>
        <taxon>Actinomycetota</taxon>
        <taxon>Actinomycetes</taxon>
        <taxon>Pseudonocardiales</taxon>
        <taxon>Pseudonocardiaceae</taxon>
        <taxon>Pseudonocardia</taxon>
    </lineage>
</organism>
<dbReference type="InterPro" id="IPR042099">
    <property type="entry name" value="ANL_N_sf"/>
</dbReference>
<feature type="domain" description="AMP-binding enzyme C-terminal" evidence="4">
    <location>
        <begin position="446"/>
        <end position="524"/>
    </location>
</feature>
<dbReference type="EMBL" id="JAGINU010000001">
    <property type="protein sequence ID" value="MBP2365619.1"/>
    <property type="molecule type" value="Genomic_DNA"/>
</dbReference>
<dbReference type="InterPro" id="IPR020845">
    <property type="entry name" value="AMP-binding_CS"/>
</dbReference>
<dbReference type="PANTHER" id="PTHR43352">
    <property type="entry name" value="ACETYL-COA SYNTHETASE"/>
    <property type="match status" value="1"/>
</dbReference>
<feature type="compositionally biased region" description="Low complexity" evidence="2">
    <location>
        <begin position="539"/>
        <end position="553"/>
    </location>
</feature>
<evidence type="ECO:0000259" key="4">
    <source>
        <dbReference type="Pfam" id="PF13193"/>
    </source>
</evidence>
<dbReference type="RefSeq" id="WP_210025499.1">
    <property type="nucleotide sequence ID" value="NZ_JAGINU010000001.1"/>
</dbReference>
<reference evidence="5 6" key="1">
    <citation type="submission" date="2021-03" db="EMBL/GenBank/DDBJ databases">
        <title>Sequencing the genomes of 1000 actinobacteria strains.</title>
        <authorList>
            <person name="Klenk H.-P."/>
        </authorList>
    </citation>
    <scope>NUCLEOTIDE SEQUENCE [LARGE SCALE GENOMIC DNA]</scope>
    <source>
        <strain evidence="5 6">DSM 45256</strain>
    </source>
</reference>
<sequence>MQLSPSAHLDTFCRDRLPSPDQWPELVLDLPATTYPDRLNAATELLDATIARWGHDRPCVRDAGTGWTYGDLLDRAGRIANVLTGLGVRPGNRVLLRGPNNAWLIACWFGVLKAGAVAVTTMPMLRTPELEKIVSMCRPTVALTDHRFAAELLAVHDAPTVVPYGGDTDDDLVARAARASSSFADVETAADDVALLAFTSGTTGLPKATMHFHRDVLAVADTFSAHVLDPRPDDVFAGSPPLAFTFGLGGLLIFPLRAGASVFLVERATPVELARLAAEHGVTMLFTAPTGYRAILGSPQRELLRGLRRAVSAGEALPTTVADDFLAVTGRRMIDGIGGTEMLHVFISTGTDPAPAGTTGKPVPGYRATILDADGRPVPDGTPGRLAVKGPTGCRYLNGDRQTQYVYDGWNVTGDVFVRDAEGYYYFRGRTDDMIVSSGYNIAGPEVEDVLMQHPDVAECAVVGAPDEARGAAVAAYVVLRTGVEPGPGTVRELQEFAKRTAAPYKCPRQVEFVDALPRTPSGKIERYVLRRWAAERAGAQAPTTATATSRTAIGENPVA</sequence>
<evidence type="ECO:0000313" key="5">
    <source>
        <dbReference type="EMBL" id="MBP2365619.1"/>
    </source>
</evidence>
<evidence type="ECO:0000259" key="3">
    <source>
        <dbReference type="Pfam" id="PF00501"/>
    </source>
</evidence>
<dbReference type="GO" id="GO:0018860">
    <property type="term" value="F:anthranilate-CoA ligase activity"/>
    <property type="evidence" value="ECO:0007669"/>
    <property type="project" value="UniProtKB-EC"/>
</dbReference>
<dbReference type="PANTHER" id="PTHR43352:SF1">
    <property type="entry name" value="ANTHRANILATE--COA LIGASE"/>
    <property type="match status" value="1"/>
</dbReference>
<evidence type="ECO:0000256" key="2">
    <source>
        <dbReference type="SAM" id="MobiDB-lite"/>
    </source>
</evidence>
<proteinExistence type="predicted"/>
<dbReference type="Gene3D" id="3.40.50.12780">
    <property type="entry name" value="N-terminal domain of ligase-like"/>
    <property type="match status" value="1"/>
</dbReference>
<dbReference type="InterPro" id="IPR000873">
    <property type="entry name" value="AMP-dep_synth/lig_dom"/>
</dbReference>
<keyword evidence="6" id="KW-1185">Reference proteome</keyword>
<comment type="caution">
    <text evidence="5">The sequence shown here is derived from an EMBL/GenBank/DDBJ whole genome shotgun (WGS) entry which is preliminary data.</text>
</comment>
<gene>
    <name evidence="5" type="ORF">JOF36_001315</name>
</gene>
<dbReference type="PROSITE" id="PS00455">
    <property type="entry name" value="AMP_BINDING"/>
    <property type="match status" value="1"/>
</dbReference>
<dbReference type="Pfam" id="PF00501">
    <property type="entry name" value="AMP-binding"/>
    <property type="match status" value="1"/>
</dbReference>
<dbReference type="EC" id="6.2.1.32" evidence="5"/>
<protein>
    <submittedName>
        <fullName evidence="5">2-aminobenzoate-CoA ligase</fullName>
        <ecNumber evidence="5">6.2.1.32</ecNumber>
    </submittedName>
</protein>
<dbReference type="InterPro" id="IPR045851">
    <property type="entry name" value="AMP-bd_C_sf"/>
</dbReference>
<evidence type="ECO:0000256" key="1">
    <source>
        <dbReference type="ARBA" id="ARBA00022598"/>
    </source>
</evidence>
<name>A0ABS4VPW5_9PSEU</name>
<dbReference type="Pfam" id="PF13193">
    <property type="entry name" value="AMP-binding_C"/>
    <property type="match status" value="1"/>
</dbReference>
<dbReference type="SUPFAM" id="SSF56801">
    <property type="entry name" value="Acetyl-CoA synthetase-like"/>
    <property type="match status" value="1"/>
</dbReference>
<accession>A0ABS4VPW5</accession>
<feature type="domain" description="AMP-dependent synthetase/ligase" evidence="3">
    <location>
        <begin position="48"/>
        <end position="392"/>
    </location>
</feature>
<dbReference type="InterPro" id="IPR025110">
    <property type="entry name" value="AMP-bd_C"/>
</dbReference>
<evidence type="ECO:0000313" key="6">
    <source>
        <dbReference type="Proteomes" id="UP001519295"/>
    </source>
</evidence>
<dbReference type="Gene3D" id="3.30.300.30">
    <property type="match status" value="1"/>
</dbReference>
<feature type="region of interest" description="Disordered" evidence="2">
    <location>
        <begin position="539"/>
        <end position="560"/>
    </location>
</feature>
<keyword evidence="1 5" id="KW-0436">Ligase</keyword>